<sequence length="210" mass="25473">MKISLGTIKKELVISTKANVEVTYFDDLVFYYGLNNFIPEIEVNEKLEVIKRHKFYKISQAIEVIKDLNIVIYGSDESYFFSNLIEKGDYYRRNLRELVDNDIRREEVKDWQCYKFSNAINEEYLDKLKNIMIDFYLDLNNENRIQNFNHRIEVNTVYFELHQKLGYDKDYYFKYRDLLEEISLEFGELVLINGLVYDYYLNPNQNLFEQ</sequence>
<protein>
    <submittedName>
        <fullName evidence="1">Uncharacterized protein</fullName>
    </submittedName>
</protein>
<dbReference type="EMBL" id="JBHMEY010000097">
    <property type="protein sequence ID" value="MFB9098979.1"/>
    <property type="molecule type" value="Genomic_DNA"/>
</dbReference>
<dbReference type="Proteomes" id="UP001589607">
    <property type="component" value="Unassembled WGS sequence"/>
</dbReference>
<accession>A0ABV5GUB2</accession>
<evidence type="ECO:0000313" key="1">
    <source>
        <dbReference type="EMBL" id="MFB9098979.1"/>
    </source>
</evidence>
<dbReference type="RefSeq" id="WP_236456858.1">
    <property type="nucleotide sequence ID" value="NZ_CBCSGE010000030.1"/>
</dbReference>
<organism evidence="1 2">
    <name type="scientific">Flavobacterium jumunjinense</name>
    <dbReference type="NCBI Taxonomy" id="998845"/>
    <lineage>
        <taxon>Bacteria</taxon>
        <taxon>Pseudomonadati</taxon>
        <taxon>Bacteroidota</taxon>
        <taxon>Flavobacteriia</taxon>
        <taxon>Flavobacteriales</taxon>
        <taxon>Flavobacteriaceae</taxon>
        <taxon>Flavobacterium</taxon>
    </lineage>
</organism>
<comment type="caution">
    <text evidence="1">The sequence shown here is derived from an EMBL/GenBank/DDBJ whole genome shotgun (WGS) entry which is preliminary data.</text>
</comment>
<keyword evidence="2" id="KW-1185">Reference proteome</keyword>
<gene>
    <name evidence="1" type="ORF">ACFFVF_20920</name>
</gene>
<evidence type="ECO:0000313" key="2">
    <source>
        <dbReference type="Proteomes" id="UP001589607"/>
    </source>
</evidence>
<reference evidence="1 2" key="1">
    <citation type="submission" date="2024-09" db="EMBL/GenBank/DDBJ databases">
        <authorList>
            <person name="Sun Q."/>
            <person name="Mori K."/>
        </authorList>
    </citation>
    <scope>NUCLEOTIDE SEQUENCE [LARGE SCALE GENOMIC DNA]</scope>
    <source>
        <strain evidence="1 2">CECT 7955</strain>
    </source>
</reference>
<proteinExistence type="predicted"/>
<name>A0ABV5GUB2_9FLAO</name>